<reference evidence="2 3" key="1">
    <citation type="submission" date="2019-05" db="EMBL/GenBank/DDBJ databases">
        <title>Mikania micrantha, genome provides insights into the molecular mechanism of rapid growth.</title>
        <authorList>
            <person name="Liu B."/>
        </authorList>
    </citation>
    <scope>NUCLEOTIDE SEQUENCE [LARGE SCALE GENOMIC DNA]</scope>
    <source>
        <strain evidence="2">NLD-2019</strain>
        <tissue evidence="2">Leaf</tissue>
    </source>
</reference>
<feature type="compositionally biased region" description="Polar residues" evidence="1">
    <location>
        <begin position="285"/>
        <end position="294"/>
    </location>
</feature>
<dbReference type="Pfam" id="PF03004">
    <property type="entry name" value="Transposase_24"/>
    <property type="match status" value="1"/>
</dbReference>
<name>A0A5N6Q467_9ASTR</name>
<dbReference type="EMBL" id="SZYD01000001">
    <property type="protein sequence ID" value="KAD7479379.1"/>
    <property type="molecule type" value="Genomic_DNA"/>
</dbReference>
<dbReference type="AlphaFoldDB" id="A0A5N6Q467"/>
<gene>
    <name evidence="2" type="ORF">E3N88_02515</name>
</gene>
<comment type="caution">
    <text evidence="2">The sequence shown here is derived from an EMBL/GenBank/DDBJ whole genome shotgun (WGS) entry which is preliminary data.</text>
</comment>
<evidence type="ECO:0000313" key="3">
    <source>
        <dbReference type="Proteomes" id="UP000326396"/>
    </source>
</evidence>
<dbReference type="InterPro" id="IPR004252">
    <property type="entry name" value="Probable_transposase_24"/>
</dbReference>
<evidence type="ECO:0000313" key="2">
    <source>
        <dbReference type="EMBL" id="KAD7479379.1"/>
    </source>
</evidence>
<accession>A0A5N6Q467</accession>
<dbReference type="Proteomes" id="UP000326396">
    <property type="component" value="Linkage Group LG1"/>
</dbReference>
<sequence>MFNSHHEASDDDELVVPHGRGPNIPAQPPTFENRIWIWVEHDEFNIQDKVSRTIGSILKSMWSGPWQGWKEVPFHHRERMFERFQKYYVWEEECNSLIYSCWETCIKGKFPDLLMRARNKAKALAIQKGIEVRDDLSVIIPFKPHWISQESWTTLVNSLNTNSWKGKSCINIDNRKKAKGGRHTLGSKSFVTVRHNLDKTLKRRASFDEYWLQTHAKKGSRPLDRLEGLSGSVGDGSKEVNDMEGTDHEHNVTWVDSRARESYGRMYGSSKIVDPYVVMTGAPSMPSTESSNPPRRSDEVQRLKEQIEQDKVEKQAMMEKIEENARLYAEMNEKIQLLLKNQQKNISSS</sequence>
<evidence type="ECO:0000256" key="1">
    <source>
        <dbReference type="SAM" id="MobiDB-lite"/>
    </source>
</evidence>
<feature type="region of interest" description="Disordered" evidence="1">
    <location>
        <begin position="222"/>
        <end position="244"/>
    </location>
</feature>
<organism evidence="2 3">
    <name type="scientific">Mikania micrantha</name>
    <name type="common">bitter vine</name>
    <dbReference type="NCBI Taxonomy" id="192012"/>
    <lineage>
        <taxon>Eukaryota</taxon>
        <taxon>Viridiplantae</taxon>
        <taxon>Streptophyta</taxon>
        <taxon>Embryophyta</taxon>
        <taxon>Tracheophyta</taxon>
        <taxon>Spermatophyta</taxon>
        <taxon>Magnoliopsida</taxon>
        <taxon>eudicotyledons</taxon>
        <taxon>Gunneridae</taxon>
        <taxon>Pentapetalae</taxon>
        <taxon>asterids</taxon>
        <taxon>campanulids</taxon>
        <taxon>Asterales</taxon>
        <taxon>Asteraceae</taxon>
        <taxon>Asteroideae</taxon>
        <taxon>Heliantheae alliance</taxon>
        <taxon>Eupatorieae</taxon>
        <taxon>Mikania</taxon>
    </lineage>
</organism>
<keyword evidence="3" id="KW-1185">Reference proteome</keyword>
<proteinExistence type="predicted"/>
<feature type="region of interest" description="Disordered" evidence="1">
    <location>
        <begin position="281"/>
        <end position="302"/>
    </location>
</feature>
<protein>
    <submittedName>
        <fullName evidence="2">Uncharacterized protein</fullName>
    </submittedName>
</protein>
<dbReference type="OrthoDB" id="1435984at2759"/>
<feature type="region of interest" description="Disordered" evidence="1">
    <location>
        <begin position="1"/>
        <end position="24"/>
    </location>
</feature>